<sequence>MASNVPDCDFPCLPTTKKVSFKVNSGVRESKLFAGIPVSPVTPNFQSDYVKGMLGAQHSISDEISSLVSSGVSPFPLLDSEQIVMSNCRISSSSHLCCEDMNTANSGCHRAASNSDPVDVGPAGNLDSKVSKPDSGTAENVCGHRQDIPFAVSCQHPAHAEFDPPPLGSDVKVSPVGVIHQSPNRNMNNVPSPGAQLGLSVERGDELKGLSWSSVVAKNTFRVL</sequence>
<protein>
    <submittedName>
        <fullName evidence="1">Uncharacterized protein</fullName>
    </submittedName>
</protein>
<accession>A0AAD3SZC3</accession>
<dbReference type="Proteomes" id="UP001279734">
    <property type="component" value="Unassembled WGS sequence"/>
</dbReference>
<dbReference type="EMBL" id="BSYO01000020">
    <property type="protein sequence ID" value="GMH19504.1"/>
    <property type="molecule type" value="Genomic_DNA"/>
</dbReference>
<evidence type="ECO:0000313" key="1">
    <source>
        <dbReference type="EMBL" id="GMH19504.1"/>
    </source>
</evidence>
<comment type="caution">
    <text evidence="1">The sequence shown here is derived from an EMBL/GenBank/DDBJ whole genome shotgun (WGS) entry which is preliminary data.</text>
</comment>
<proteinExistence type="predicted"/>
<reference evidence="1" key="1">
    <citation type="submission" date="2023-05" db="EMBL/GenBank/DDBJ databases">
        <title>Nepenthes gracilis genome sequencing.</title>
        <authorList>
            <person name="Fukushima K."/>
        </authorList>
    </citation>
    <scope>NUCLEOTIDE SEQUENCE</scope>
    <source>
        <strain evidence="1">SING2019-196</strain>
    </source>
</reference>
<evidence type="ECO:0000313" key="2">
    <source>
        <dbReference type="Proteomes" id="UP001279734"/>
    </source>
</evidence>
<keyword evidence="2" id="KW-1185">Reference proteome</keyword>
<name>A0AAD3SZC3_NEPGR</name>
<dbReference type="AlphaFoldDB" id="A0AAD3SZC3"/>
<organism evidence="1 2">
    <name type="scientific">Nepenthes gracilis</name>
    <name type="common">Slender pitcher plant</name>
    <dbReference type="NCBI Taxonomy" id="150966"/>
    <lineage>
        <taxon>Eukaryota</taxon>
        <taxon>Viridiplantae</taxon>
        <taxon>Streptophyta</taxon>
        <taxon>Embryophyta</taxon>
        <taxon>Tracheophyta</taxon>
        <taxon>Spermatophyta</taxon>
        <taxon>Magnoliopsida</taxon>
        <taxon>eudicotyledons</taxon>
        <taxon>Gunneridae</taxon>
        <taxon>Pentapetalae</taxon>
        <taxon>Caryophyllales</taxon>
        <taxon>Nepenthaceae</taxon>
        <taxon>Nepenthes</taxon>
    </lineage>
</organism>
<gene>
    <name evidence="1" type="ORF">Nepgr_021345</name>
</gene>